<evidence type="ECO:0000313" key="2">
    <source>
        <dbReference type="EnsemblMetazoa" id="GAUT031172-PA"/>
    </source>
</evidence>
<protein>
    <submittedName>
        <fullName evidence="2">Uncharacterized protein</fullName>
    </submittedName>
</protein>
<organism evidence="2 3">
    <name type="scientific">Glossina austeni</name>
    <name type="common">Savannah tsetse fly</name>
    <dbReference type="NCBI Taxonomy" id="7395"/>
    <lineage>
        <taxon>Eukaryota</taxon>
        <taxon>Metazoa</taxon>
        <taxon>Ecdysozoa</taxon>
        <taxon>Arthropoda</taxon>
        <taxon>Hexapoda</taxon>
        <taxon>Insecta</taxon>
        <taxon>Pterygota</taxon>
        <taxon>Neoptera</taxon>
        <taxon>Endopterygota</taxon>
        <taxon>Diptera</taxon>
        <taxon>Brachycera</taxon>
        <taxon>Muscomorpha</taxon>
        <taxon>Hippoboscoidea</taxon>
        <taxon>Glossinidae</taxon>
        <taxon>Glossina</taxon>
    </lineage>
</organism>
<name>A0A1A9VAM2_GLOAU</name>
<dbReference type="STRING" id="7395.A0A1A9VAM2"/>
<dbReference type="VEuPathDB" id="VectorBase:GAUT031172"/>
<proteinExistence type="predicted"/>
<evidence type="ECO:0000256" key="1">
    <source>
        <dbReference type="SAM" id="MobiDB-lite"/>
    </source>
</evidence>
<feature type="compositionally biased region" description="Basic and acidic residues" evidence="1">
    <location>
        <begin position="137"/>
        <end position="150"/>
    </location>
</feature>
<dbReference type="EnsemblMetazoa" id="GAUT031172-RA">
    <property type="protein sequence ID" value="GAUT031172-PA"/>
    <property type="gene ID" value="GAUT031172"/>
</dbReference>
<evidence type="ECO:0000313" key="3">
    <source>
        <dbReference type="Proteomes" id="UP000078200"/>
    </source>
</evidence>
<reference evidence="2" key="1">
    <citation type="submission" date="2020-05" db="UniProtKB">
        <authorList>
            <consortium name="EnsemblMetazoa"/>
        </authorList>
    </citation>
    <scope>IDENTIFICATION</scope>
    <source>
        <strain evidence="2">TTRI</strain>
    </source>
</reference>
<accession>A0A1A9VAM2</accession>
<keyword evidence="3" id="KW-1185">Reference proteome</keyword>
<sequence>MSKIFVHLSLSFFHQFYVKLGNLSFENQKKKKKKKIKKKKNEEFNRIINLYQQLYLVSNLNEDSYDYVFGGRRNAPTANPTLNLTSPPIRLRPEDICNTCSGIGGLQHNSTISTSGGGGVRLNRHSFSYVPRRSRHSSSDNERERNANYESRLRCHGEDEATLRQMLLDRKSLIIMIVISLSVNSN</sequence>
<dbReference type="Proteomes" id="UP000078200">
    <property type="component" value="Unassembled WGS sequence"/>
</dbReference>
<feature type="region of interest" description="Disordered" evidence="1">
    <location>
        <begin position="112"/>
        <end position="150"/>
    </location>
</feature>
<dbReference type="AlphaFoldDB" id="A0A1A9VAM2"/>